<accession>A0AAW2GI97</accession>
<organism evidence="3 4">
    <name type="scientific">Cardiocondyla obscurior</name>
    <dbReference type="NCBI Taxonomy" id="286306"/>
    <lineage>
        <taxon>Eukaryota</taxon>
        <taxon>Metazoa</taxon>
        <taxon>Ecdysozoa</taxon>
        <taxon>Arthropoda</taxon>
        <taxon>Hexapoda</taxon>
        <taxon>Insecta</taxon>
        <taxon>Pterygota</taxon>
        <taxon>Neoptera</taxon>
        <taxon>Endopterygota</taxon>
        <taxon>Hymenoptera</taxon>
        <taxon>Apocrita</taxon>
        <taxon>Aculeata</taxon>
        <taxon>Formicoidea</taxon>
        <taxon>Formicidae</taxon>
        <taxon>Myrmicinae</taxon>
        <taxon>Cardiocondyla</taxon>
    </lineage>
</organism>
<feature type="region of interest" description="Disordered" evidence="1">
    <location>
        <begin position="24"/>
        <end position="47"/>
    </location>
</feature>
<dbReference type="AlphaFoldDB" id="A0AAW2GI97"/>
<comment type="caution">
    <text evidence="3">The sequence shown here is derived from an EMBL/GenBank/DDBJ whole genome shotgun (WGS) entry which is preliminary data.</text>
</comment>
<keyword evidence="2" id="KW-0732">Signal</keyword>
<evidence type="ECO:0000313" key="3">
    <source>
        <dbReference type="EMBL" id="KAL0127293.1"/>
    </source>
</evidence>
<name>A0AAW2GI97_9HYME</name>
<evidence type="ECO:0000256" key="1">
    <source>
        <dbReference type="SAM" id="MobiDB-lite"/>
    </source>
</evidence>
<gene>
    <name evidence="3" type="ORF">PUN28_005519</name>
</gene>
<dbReference type="EMBL" id="JADYXP020000004">
    <property type="protein sequence ID" value="KAL0127293.1"/>
    <property type="molecule type" value="Genomic_DNA"/>
</dbReference>
<evidence type="ECO:0000256" key="2">
    <source>
        <dbReference type="SAM" id="SignalP"/>
    </source>
</evidence>
<keyword evidence="4" id="KW-1185">Reference proteome</keyword>
<evidence type="ECO:0000313" key="4">
    <source>
        <dbReference type="Proteomes" id="UP001430953"/>
    </source>
</evidence>
<feature type="chain" id="PRO_5043654664" evidence="2">
    <location>
        <begin position="20"/>
        <end position="153"/>
    </location>
</feature>
<reference evidence="3 4" key="1">
    <citation type="submission" date="2023-03" db="EMBL/GenBank/DDBJ databases">
        <title>High recombination rates correlate with genetic variation in Cardiocondyla obscurior ants.</title>
        <authorList>
            <person name="Errbii M."/>
        </authorList>
    </citation>
    <scope>NUCLEOTIDE SEQUENCE [LARGE SCALE GENOMIC DNA]</scope>
    <source>
        <strain evidence="3">Alpha-2009</strain>
        <tissue evidence="3">Whole body</tissue>
    </source>
</reference>
<proteinExistence type="predicted"/>
<sequence>MTLLSLPLVPGIFLRLLLPARPPRSPSDSPPACPLPPPPLPPSPPLFPPDSFHLRQAVALCQRGRISLLSLCVFYVTRITPGEPPCATPRLLKPPNLCCAHVPAREREESAFAVAPVVAQRCSTKPRPTADANESKVESVRRRKASGETLSRR</sequence>
<feature type="region of interest" description="Disordered" evidence="1">
    <location>
        <begin position="122"/>
        <end position="153"/>
    </location>
</feature>
<feature type="signal peptide" evidence="2">
    <location>
        <begin position="1"/>
        <end position="19"/>
    </location>
</feature>
<dbReference type="Proteomes" id="UP001430953">
    <property type="component" value="Unassembled WGS sequence"/>
</dbReference>
<protein>
    <submittedName>
        <fullName evidence="3">Uncharacterized protein</fullName>
    </submittedName>
</protein>